<organism evidence="2 3">
    <name type="scientific">Mycobacterium colombiense</name>
    <dbReference type="NCBI Taxonomy" id="339268"/>
    <lineage>
        <taxon>Bacteria</taxon>
        <taxon>Bacillati</taxon>
        <taxon>Actinomycetota</taxon>
        <taxon>Actinomycetes</taxon>
        <taxon>Mycobacteriales</taxon>
        <taxon>Mycobacteriaceae</taxon>
        <taxon>Mycobacterium</taxon>
        <taxon>Mycobacterium avium complex (MAC)</taxon>
    </lineage>
</organism>
<proteinExistence type="predicted"/>
<evidence type="ECO:0000313" key="2">
    <source>
        <dbReference type="EMBL" id="OBB88586.1"/>
    </source>
</evidence>
<reference evidence="2 3" key="1">
    <citation type="submission" date="2016-06" db="EMBL/GenBank/DDBJ databases">
        <authorList>
            <person name="Kjaerup R.B."/>
            <person name="Dalgaard T.S."/>
            <person name="Juul-Madsen H.R."/>
        </authorList>
    </citation>
    <scope>NUCLEOTIDE SEQUENCE [LARGE SCALE GENOMIC DNA]</scope>
    <source>
        <strain evidence="2 3">852002-51834_SCH5396731</strain>
    </source>
</reference>
<feature type="domain" description="THUMP-like" evidence="1">
    <location>
        <begin position="341"/>
        <end position="416"/>
    </location>
</feature>
<keyword evidence="2" id="KW-0489">Methyltransferase</keyword>
<keyword evidence="2" id="KW-0808">Transferase</keyword>
<dbReference type="InterPro" id="IPR041497">
    <property type="entry name" value="Thump-like"/>
</dbReference>
<accession>A0A1A0VZH4</accession>
<sequence length="418" mass="45190">MAPRGPEGLVLQRDGDRGQTLLSGGLRFGTDDLGYLRSRAGTAALEAVAQLELTDATLVADVAAARAEFGDRAAVLVETVLLRRRALEKLGELGVSDWLFTDEALQQATAAPVALHRAGRLAGDGGVVVHDATCSIGTELAALSACGIAALGSDIDPVRLAMARHNVGESAWICRADALRPVTRDAVLVADPARRVEGRRRLRIDDYRPGLGSLLDAYRGREFVVKCAPGIDFDEVRRLGFDGEIEVTSYRGSVREACLWSAGLARPGVRRRASLLDRGEQLTDDDPDDCPVAPVGRWIVDPDGAVVRAGLVRHYGARHGLWQLDPDIAYLSGDRLPAADRGFEVLEQLVFDERRLRQALSALDCGSLEILVRGVRVDPDALRKRMRLRGRRSLSVVIARIGARSAGRAMAFVCQPSR</sequence>
<comment type="caution">
    <text evidence="2">The sequence shown here is derived from an EMBL/GenBank/DDBJ whole genome shotgun (WGS) entry which is preliminary data.</text>
</comment>
<evidence type="ECO:0000313" key="3">
    <source>
        <dbReference type="Proteomes" id="UP000091914"/>
    </source>
</evidence>
<dbReference type="AlphaFoldDB" id="A0A1A0VZH4"/>
<dbReference type="Gene3D" id="3.40.50.150">
    <property type="entry name" value="Vaccinia Virus protein VP39"/>
    <property type="match status" value="1"/>
</dbReference>
<gene>
    <name evidence="2" type="ORF">A5760_24445</name>
</gene>
<evidence type="ECO:0000259" key="1">
    <source>
        <dbReference type="Pfam" id="PF18096"/>
    </source>
</evidence>
<name>A0A1A0VZH4_9MYCO</name>
<dbReference type="Pfam" id="PF18096">
    <property type="entry name" value="Thump_like"/>
    <property type="match status" value="1"/>
</dbReference>
<dbReference type="GO" id="GO:0032259">
    <property type="term" value="P:methylation"/>
    <property type="evidence" value="ECO:0007669"/>
    <property type="project" value="UniProtKB-KW"/>
</dbReference>
<protein>
    <submittedName>
        <fullName evidence="2">SAM-dependent methyltransferase</fullName>
    </submittedName>
</protein>
<dbReference type="InterPro" id="IPR029063">
    <property type="entry name" value="SAM-dependent_MTases_sf"/>
</dbReference>
<dbReference type="EMBL" id="LZSX01000008">
    <property type="protein sequence ID" value="OBB88586.1"/>
    <property type="molecule type" value="Genomic_DNA"/>
</dbReference>
<dbReference type="GO" id="GO:0008168">
    <property type="term" value="F:methyltransferase activity"/>
    <property type="evidence" value="ECO:0007669"/>
    <property type="project" value="UniProtKB-KW"/>
</dbReference>
<dbReference type="Proteomes" id="UP000091914">
    <property type="component" value="Unassembled WGS sequence"/>
</dbReference>
<dbReference type="SUPFAM" id="SSF53335">
    <property type="entry name" value="S-adenosyl-L-methionine-dependent methyltransferases"/>
    <property type="match status" value="1"/>
</dbReference>